<dbReference type="InterPro" id="IPR003593">
    <property type="entry name" value="AAA+_ATPase"/>
</dbReference>
<keyword evidence="11" id="KW-1185">Reference proteome</keyword>
<comment type="caution">
    <text evidence="10">The sequence shown here is derived from an EMBL/GenBank/DDBJ whole genome shotgun (WGS) entry which is preliminary data.</text>
</comment>
<dbReference type="RefSeq" id="WP_320381241.1">
    <property type="nucleotide sequence ID" value="NZ_JAWDIQ010000003.1"/>
</dbReference>
<dbReference type="InterPro" id="IPR003439">
    <property type="entry name" value="ABC_transporter-like_ATP-bd"/>
</dbReference>
<evidence type="ECO:0000256" key="6">
    <source>
        <dbReference type="ARBA" id="ARBA00022840"/>
    </source>
</evidence>
<evidence type="ECO:0000313" key="11">
    <source>
        <dbReference type="Proteomes" id="UP001275315"/>
    </source>
</evidence>
<protein>
    <submittedName>
        <fullName evidence="10">ATP-binding cassette domain-containing protein</fullName>
    </submittedName>
</protein>
<keyword evidence="3" id="KW-0813">Transport</keyword>
<keyword evidence="8" id="KW-0472">Membrane</keyword>
<evidence type="ECO:0000259" key="9">
    <source>
        <dbReference type="PROSITE" id="PS50893"/>
    </source>
</evidence>
<reference evidence="10 11" key="1">
    <citation type="submission" date="2023-10" db="EMBL/GenBank/DDBJ databases">
        <title>Virgibacillus soli CC-YMP-6 genome.</title>
        <authorList>
            <person name="Miliotis G."/>
            <person name="Sengupta P."/>
            <person name="Hameed A."/>
            <person name="Chuvochina M."/>
            <person name="Mcdonagh F."/>
            <person name="Simpson A.C."/>
            <person name="Singh N.K."/>
            <person name="Rekha P.D."/>
            <person name="Raman K."/>
            <person name="Hugenholtz P."/>
            <person name="Venkateswaran K."/>
        </authorList>
    </citation>
    <scope>NUCLEOTIDE SEQUENCE [LARGE SCALE GENOMIC DNA]</scope>
    <source>
        <strain evidence="10 11">CC-YMP-6</strain>
    </source>
</reference>
<dbReference type="InterPro" id="IPR017871">
    <property type="entry name" value="ABC_transporter-like_CS"/>
</dbReference>
<name>A0ABU5CWW0_9BACI</name>
<proteinExistence type="inferred from homology"/>
<gene>
    <name evidence="10" type="ORF">RWD45_19700</name>
</gene>
<dbReference type="PROSITE" id="PS50893">
    <property type="entry name" value="ABC_TRANSPORTER_2"/>
    <property type="match status" value="1"/>
</dbReference>
<keyword evidence="5" id="KW-0547">Nucleotide-binding</keyword>
<keyword evidence="7" id="KW-1278">Translocase</keyword>
<dbReference type="SUPFAM" id="SSF52540">
    <property type="entry name" value="P-loop containing nucleoside triphosphate hydrolases"/>
    <property type="match status" value="2"/>
</dbReference>
<dbReference type="CDD" id="cd03225">
    <property type="entry name" value="ABC_cobalt_CbiO_domain1"/>
    <property type="match status" value="1"/>
</dbReference>
<comment type="similarity">
    <text evidence="2">Belongs to the ABC transporter superfamily.</text>
</comment>
<evidence type="ECO:0000313" key="10">
    <source>
        <dbReference type="EMBL" id="MDY0410366.1"/>
    </source>
</evidence>
<dbReference type="InterPro" id="IPR050095">
    <property type="entry name" value="ECF_ABC_transporter_ATP-bd"/>
</dbReference>
<dbReference type="Pfam" id="PF00005">
    <property type="entry name" value="ABC_tran"/>
    <property type="match status" value="1"/>
</dbReference>
<dbReference type="EMBL" id="JAWDIQ010000003">
    <property type="protein sequence ID" value="MDY0410366.1"/>
    <property type="molecule type" value="Genomic_DNA"/>
</dbReference>
<dbReference type="InterPro" id="IPR015856">
    <property type="entry name" value="ABC_transpr_CbiO/EcfA_su"/>
</dbReference>
<evidence type="ECO:0000256" key="7">
    <source>
        <dbReference type="ARBA" id="ARBA00022967"/>
    </source>
</evidence>
<evidence type="ECO:0000256" key="2">
    <source>
        <dbReference type="ARBA" id="ARBA00005417"/>
    </source>
</evidence>
<dbReference type="PANTHER" id="PTHR43553">
    <property type="entry name" value="HEAVY METAL TRANSPORTER"/>
    <property type="match status" value="1"/>
</dbReference>
<accession>A0ABU5CWW0</accession>
<dbReference type="GO" id="GO:0005524">
    <property type="term" value="F:ATP binding"/>
    <property type="evidence" value="ECO:0007669"/>
    <property type="project" value="UniProtKB-KW"/>
</dbReference>
<organism evidence="10 11">
    <name type="scientific">Paracerasibacillus soli</name>
    <dbReference type="NCBI Taxonomy" id="480284"/>
    <lineage>
        <taxon>Bacteria</taxon>
        <taxon>Bacillati</taxon>
        <taxon>Bacillota</taxon>
        <taxon>Bacilli</taxon>
        <taxon>Bacillales</taxon>
        <taxon>Bacillaceae</taxon>
        <taxon>Paracerasibacillus</taxon>
    </lineage>
</organism>
<evidence type="ECO:0000256" key="8">
    <source>
        <dbReference type="ARBA" id="ARBA00023136"/>
    </source>
</evidence>
<keyword evidence="6 10" id="KW-0067">ATP-binding</keyword>
<sequence length="355" mass="39630">MKNKPFVYVENLSLRFDHTNEIETLSNISFAMQEGESLLLLGPSGSGKSTLTFCLNGLYPRELDGEMTGDIVIAGKRTNDYQPGELSQFVGVVFQDPETQFCMLTVEDEIAFGLENMCTPYEKMSAKIDEVLALVGLSKYKTATIARLSGGQKQKLALACILALEPKLLILDEPTANLDPVSAKEVMKTIKKLKEKVNCSLIIIEHQLDGWTDVAERCILLNQKGNIFFDGSLRDAIAHEYPKLIEEGIWLPKVAQYVLHHMEHVPATVPLTLAEFATQVNCFGKIEWKKPTSMQQNVTVPFIKLENVSWTVNRQRILSRISFTLYKDEFVAIVGANGSGENLTFTYHCGDSKAN</sequence>
<feature type="domain" description="ABC transporter" evidence="9">
    <location>
        <begin position="7"/>
        <end position="249"/>
    </location>
</feature>
<dbReference type="PANTHER" id="PTHR43553:SF19">
    <property type="entry name" value="HMP_THIAMINE IMPORT ATP-BINDING PROTEIN YKOD-RELATED"/>
    <property type="match status" value="1"/>
</dbReference>
<dbReference type="Proteomes" id="UP001275315">
    <property type="component" value="Unassembled WGS sequence"/>
</dbReference>
<evidence type="ECO:0000256" key="4">
    <source>
        <dbReference type="ARBA" id="ARBA00022475"/>
    </source>
</evidence>
<comment type="subcellular location">
    <subcellularLocation>
        <location evidence="1">Cell membrane</location>
        <topology evidence="1">Peripheral membrane protein</topology>
    </subcellularLocation>
</comment>
<evidence type="ECO:0000256" key="1">
    <source>
        <dbReference type="ARBA" id="ARBA00004202"/>
    </source>
</evidence>
<keyword evidence="4" id="KW-1003">Cell membrane</keyword>
<dbReference type="PROSITE" id="PS00211">
    <property type="entry name" value="ABC_TRANSPORTER_1"/>
    <property type="match status" value="1"/>
</dbReference>
<evidence type="ECO:0000256" key="3">
    <source>
        <dbReference type="ARBA" id="ARBA00022448"/>
    </source>
</evidence>
<evidence type="ECO:0000256" key="5">
    <source>
        <dbReference type="ARBA" id="ARBA00022741"/>
    </source>
</evidence>
<dbReference type="SMART" id="SM00382">
    <property type="entry name" value="AAA"/>
    <property type="match status" value="1"/>
</dbReference>
<dbReference type="InterPro" id="IPR027417">
    <property type="entry name" value="P-loop_NTPase"/>
</dbReference>
<dbReference type="Gene3D" id="3.40.50.300">
    <property type="entry name" value="P-loop containing nucleotide triphosphate hydrolases"/>
    <property type="match status" value="2"/>
</dbReference>